<evidence type="ECO:0000256" key="2">
    <source>
        <dbReference type="SAM" id="Coils"/>
    </source>
</evidence>
<keyword evidence="1" id="KW-0862">Zinc</keyword>
<feature type="coiled-coil region" evidence="2">
    <location>
        <begin position="232"/>
        <end position="259"/>
    </location>
</feature>
<evidence type="ECO:0000256" key="3">
    <source>
        <dbReference type="SAM" id="MobiDB-lite"/>
    </source>
</evidence>
<dbReference type="InterPro" id="IPR001878">
    <property type="entry name" value="Znf_CCHC"/>
</dbReference>
<gene>
    <name evidence="5" type="primary">LOC114326234</name>
</gene>
<dbReference type="SUPFAM" id="SSF57756">
    <property type="entry name" value="Retrovirus zinc finger-like domains"/>
    <property type="match status" value="2"/>
</dbReference>
<sequence>MAEVGDEVDRLKQELEKAREEVCKLKDERQRVAQNELNYLRKEMEELRMAGNRRVEMIGAREVKEWCGSEGEMSVEEFVERVEMLQQINGWTEQNTADLVRRRMIGESAEFLRNATSQKQEGWTWKEIKGLLLQRFGVKKDRVEEMAKLMNIRRKEGENYRRFADRCRTAARYVVKEYEKEEEKQVANEIREEMILGVFMEGLNSEVRRVVKARKGVNTLTVVLDMLKDIGEEGDRKRVRKVRKELEEEEANSSGSEESFATVVSNSSERRGIRRIEGEKKEGFVKMNRADAIVAGGSKWHDRANPAGEVQGERQRSLRRVPYTPCRRCGQVGHWTRECTIHLGNQKSGESRWKPEEGTRVGKRASNEECFQCGRPGHFINTCPQTICDNCGYGGHVWRQCQNTGTSARRGPFSRRQRPWESDKSDRGVEDYASLAGRRAESRSVSPN</sequence>
<dbReference type="GO" id="GO:0003676">
    <property type="term" value="F:nucleic acid binding"/>
    <property type="evidence" value="ECO:0007669"/>
    <property type="project" value="InterPro"/>
</dbReference>
<protein>
    <submittedName>
        <fullName evidence="5">Uncharacterized protein LOC114326234</fullName>
    </submittedName>
</protein>
<dbReference type="InterPro" id="IPR036875">
    <property type="entry name" value="Znf_CCHC_sf"/>
</dbReference>
<dbReference type="SMART" id="SM00343">
    <property type="entry name" value="ZnF_C2HC"/>
    <property type="match status" value="3"/>
</dbReference>
<evidence type="ECO:0000313" key="5">
    <source>
        <dbReference type="RefSeq" id="XP_028130333.1"/>
    </source>
</evidence>
<proteinExistence type="predicted"/>
<dbReference type="AlphaFoldDB" id="A0A6P7F9Q0"/>
<keyword evidence="1" id="KW-0863">Zinc-finger</keyword>
<evidence type="ECO:0000259" key="4">
    <source>
        <dbReference type="PROSITE" id="PS50158"/>
    </source>
</evidence>
<keyword evidence="2" id="KW-0175">Coiled coil</keyword>
<dbReference type="KEGG" id="dvv:114326234"/>
<keyword evidence="1" id="KW-0479">Metal-binding</keyword>
<dbReference type="PROSITE" id="PS50158">
    <property type="entry name" value="ZF_CCHC"/>
    <property type="match status" value="2"/>
</dbReference>
<dbReference type="RefSeq" id="XP_028130333.1">
    <property type="nucleotide sequence ID" value="XM_028274532.1"/>
</dbReference>
<dbReference type="GO" id="GO:0008270">
    <property type="term" value="F:zinc ion binding"/>
    <property type="evidence" value="ECO:0007669"/>
    <property type="project" value="UniProtKB-KW"/>
</dbReference>
<feature type="domain" description="CCHC-type" evidence="4">
    <location>
        <begin position="370"/>
        <end position="385"/>
    </location>
</feature>
<accession>A0A6P7F9Q0</accession>
<dbReference type="PANTHER" id="PTHR33223:SF6">
    <property type="entry name" value="CCHC-TYPE DOMAIN-CONTAINING PROTEIN"/>
    <property type="match status" value="1"/>
</dbReference>
<dbReference type="InParanoid" id="A0A6P7F9Q0"/>
<name>A0A6P7F9Q0_DIAVI</name>
<feature type="coiled-coil region" evidence="2">
    <location>
        <begin position="1"/>
        <end position="50"/>
    </location>
</feature>
<dbReference type="Pfam" id="PF00098">
    <property type="entry name" value="zf-CCHC"/>
    <property type="match status" value="2"/>
</dbReference>
<feature type="region of interest" description="Disordered" evidence="3">
    <location>
        <begin position="404"/>
        <end position="448"/>
    </location>
</feature>
<feature type="domain" description="CCHC-type" evidence="4">
    <location>
        <begin position="326"/>
        <end position="339"/>
    </location>
</feature>
<dbReference type="Gene3D" id="4.10.60.10">
    <property type="entry name" value="Zinc finger, CCHC-type"/>
    <property type="match status" value="1"/>
</dbReference>
<dbReference type="PANTHER" id="PTHR33223">
    <property type="entry name" value="CCHC-TYPE DOMAIN-CONTAINING PROTEIN"/>
    <property type="match status" value="1"/>
</dbReference>
<reference evidence="5" key="1">
    <citation type="submission" date="2025-08" db="UniProtKB">
        <authorList>
            <consortium name="RefSeq"/>
        </authorList>
    </citation>
    <scope>IDENTIFICATION</scope>
    <source>
        <tissue evidence="5">Whole insect</tissue>
    </source>
</reference>
<feature type="compositionally biased region" description="Basic and acidic residues" evidence="3">
    <location>
        <begin position="418"/>
        <end position="430"/>
    </location>
</feature>
<evidence type="ECO:0000256" key="1">
    <source>
        <dbReference type="PROSITE-ProRule" id="PRU00047"/>
    </source>
</evidence>
<organism evidence="5">
    <name type="scientific">Diabrotica virgifera virgifera</name>
    <name type="common">western corn rootworm</name>
    <dbReference type="NCBI Taxonomy" id="50390"/>
    <lineage>
        <taxon>Eukaryota</taxon>
        <taxon>Metazoa</taxon>
        <taxon>Ecdysozoa</taxon>
        <taxon>Arthropoda</taxon>
        <taxon>Hexapoda</taxon>
        <taxon>Insecta</taxon>
        <taxon>Pterygota</taxon>
        <taxon>Neoptera</taxon>
        <taxon>Endopterygota</taxon>
        <taxon>Coleoptera</taxon>
        <taxon>Polyphaga</taxon>
        <taxon>Cucujiformia</taxon>
        <taxon>Chrysomeloidea</taxon>
        <taxon>Chrysomelidae</taxon>
        <taxon>Galerucinae</taxon>
        <taxon>Diabroticina</taxon>
        <taxon>Diabroticites</taxon>
        <taxon>Diabrotica</taxon>
    </lineage>
</organism>
<dbReference type="OrthoDB" id="427960at2759"/>